<keyword evidence="4" id="KW-0274">FAD</keyword>
<dbReference type="GO" id="GO:0016709">
    <property type="term" value="F:oxidoreductase activity, acting on paired donors, with incorporation or reduction of molecular oxygen, NAD(P)H as one donor, and incorporation of one atom of oxygen"/>
    <property type="evidence" value="ECO:0007669"/>
    <property type="project" value="UniProtKB-ARBA"/>
</dbReference>
<gene>
    <name evidence="10" type="ORF">B0I36DRAFT_405995</name>
</gene>
<dbReference type="Pfam" id="PF01494">
    <property type="entry name" value="FAD_binding_3"/>
    <property type="match status" value="1"/>
</dbReference>
<dbReference type="OrthoDB" id="1716816at2759"/>
<dbReference type="GeneID" id="70191350"/>
<keyword evidence="7" id="KW-1133">Transmembrane helix</keyword>
<dbReference type="SUPFAM" id="SSF54373">
    <property type="entry name" value="FAD-linked reductases, C-terminal domain"/>
    <property type="match status" value="1"/>
</dbReference>
<name>A0A9P8YCD6_9PEZI</name>
<dbReference type="SUPFAM" id="SSF52833">
    <property type="entry name" value="Thioredoxin-like"/>
    <property type="match status" value="1"/>
</dbReference>
<keyword evidence="7" id="KW-0472">Membrane</keyword>
<evidence type="ECO:0000256" key="3">
    <source>
        <dbReference type="ARBA" id="ARBA00022630"/>
    </source>
</evidence>
<evidence type="ECO:0000256" key="4">
    <source>
        <dbReference type="ARBA" id="ARBA00022827"/>
    </source>
</evidence>
<keyword evidence="3" id="KW-0285">Flavoprotein</keyword>
<reference evidence="10" key="1">
    <citation type="journal article" date="2021" name="Nat. Commun.">
        <title>Genetic determinants of endophytism in the Arabidopsis root mycobiome.</title>
        <authorList>
            <person name="Mesny F."/>
            <person name="Miyauchi S."/>
            <person name="Thiergart T."/>
            <person name="Pickel B."/>
            <person name="Atanasova L."/>
            <person name="Karlsson M."/>
            <person name="Huettel B."/>
            <person name="Barry K.W."/>
            <person name="Haridas S."/>
            <person name="Chen C."/>
            <person name="Bauer D."/>
            <person name="Andreopoulos W."/>
            <person name="Pangilinan J."/>
            <person name="LaButti K."/>
            <person name="Riley R."/>
            <person name="Lipzen A."/>
            <person name="Clum A."/>
            <person name="Drula E."/>
            <person name="Henrissat B."/>
            <person name="Kohler A."/>
            <person name="Grigoriev I.V."/>
            <person name="Martin F.M."/>
            <person name="Hacquard S."/>
        </authorList>
    </citation>
    <scope>NUCLEOTIDE SEQUENCE</scope>
    <source>
        <strain evidence="10">MPI-CAGE-CH-0230</strain>
    </source>
</reference>
<evidence type="ECO:0000256" key="1">
    <source>
        <dbReference type="ARBA" id="ARBA00005179"/>
    </source>
</evidence>
<dbReference type="InterPro" id="IPR050641">
    <property type="entry name" value="RIFMO-like"/>
</dbReference>
<dbReference type="Gene3D" id="3.40.30.20">
    <property type="match status" value="1"/>
</dbReference>
<dbReference type="EMBL" id="JAGTJQ010000003">
    <property type="protein sequence ID" value="KAH7035469.1"/>
    <property type="molecule type" value="Genomic_DNA"/>
</dbReference>
<evidence type="ECO:0000256" key="2">
    <source>
        <dbReference type="ARBA" id="ARBA00007801"/>
    </source>
</evidence>
<evidence type="ECO:0000256" key="5">
    <source>
        <dbReference type="ARBA" id="ARBA00023002"/>
    </source>
</evidence>
<evidence type="ECO:0000313" key="10">
    <source>
        <dbReference type="EMBL" id="KAH7035469.1"/>
    </source>
</evidence>
<dbReference type="Proteomes" id="UP000756346">
    <property type="component" value="Unassembled WGS sequence"/>
</dbReference>
<dbReference type="SUPFAM" id="SSF51905">
    <property type="entry name" value="FAD/NAD(P)-binding domain"/>
    <property type="match status" value="1"/>
</dbReference>
<feature type="transmembrane region" description="Helical" evidence="7">
    <location>
        <begin position="15"/>
        <end position="37"/>
    </location>
</feature>
<evidence type="ECO:0000259" key="8">
    <source>
        <dbReference type="Pfam" id="PF01494"/>
    </source>
</evidence>
<dbReference type="Gene3D" id="3.30.9.10">
    <property type="entry name" value="D-Amino Acid Oxidase, subunit A, domain 2"/>
    <property type="match status" value="1"/>
</dbReference>
<comment type="pathway">
    <text evidence="1">Secondary metabolite biosynthesis.</text>
</comment>
<dbReference type="InterPro" id="IPR036188">
    <property type="entry name" value="FAD/NAD-bd_sf"/>
</dbReference>
<protein>
    <submittedName>
        <fullName evidence="10">FAD binding domain-containing protein</fullName>
    </submittedName>
</protein>
<sequence>MPIPTGKMERPAATFYDIVIVGAGPVGLMLSTLLARLGYKIKHIDNRAEPTPRGRADGIQPRSMDLLQNMGLMAPIMTHDPAKVYEVAFWEPSPDGSDSIVKTGAWPSCPSFLQARYPFTTLLHQGLIERVFIDDLAKSGVSVQRPWTIKDFKTTGEHPEHPVEVLLEREDGLFQQKLYAKYLFSGEGARSGIRQALGIPVTYKDPISYVWAVMDGVVQTDFPSIKMKCTIHSNRGSIMVIPRENNMVRLYVRIASSADPDFDPRKGATEEEVQQIAKEILRPYSITWENVDWFSVYPIGQGIAANYTLDQRVFLGGDACHTHSPKAGQGMNTAFLDAQNLAWKIHAVESGFASREILKTYETERKAVAEDLLSFDNKYAKLFSQKAPPASAMGTSGSGSKTDGSNTEHVNDFVETFKASCAFTSGYGVKYGPNQINWSGLSESSSSIPGSELLCPRNVKLQPGNLMMTADVTRVADANVVALEQEIPENGAFRIYIFAGNPSLPTTATALQDLATYSMAKGSYLAEYLRDDIESVSYHERHNPHSRHFTFCTILAAQHGDVDPVKMLPPLLARYRDHVYADDVDDRRLSRGRFAAHTKLGVQDLADGGVVVVVRPDGYVGASVCLKPGRATVDALNLYFSGFCAKPLGCA</sequence>
<dbReference type="AlphaFoldDB" id="A0A9P8YCD6"/>
<evidence type="ECO:0000259" key="9">
    <source>
        <dbReference type="Pfam" id="PF07976"/>
    </source>
</evidence>
<accession>A0A9P8YCD6</accession>
<dbReference type="InterPro" id="IPR036249">
    <property type="entry name" value="Thioredoxin-like_sf"/>
</dbReference>
<dbReference type="Pfam" id="PF07976">
    <property type="entry name" value="Phe_hydrox_dim"/>
    <property type="match status" value="1"/>
</dbReference>
<feature type="region of interest" description="Disordered" evidence="6">
    <location>
        <begin position="388"/>
        <end position="407"/>
    </location>
</feature>
<dbReference type="PANTHER" id="PTHR43004:SF7">
    <property type="entry name" value="P-HYDROXYBENZOATE-M-HYDROXYLASE"/>
    <property type="match status" value="1"/>
</dbReference>
<dbReference type="PANTHER" id="PTHR43004">
    <property type="entry name" value="TRK SYSTEM POTASSIUM UPTAKE PROTEIN"/>
    <property type="match status" value="1"/>
</dbReference>
<dbReference type="GO" id="GO:0071949">
    <property type="term" value="F:FAD binding"/>
    <property type="evidence" value="ECO:0007669"/>
    <property type="project" value="InterPro"/>
</dbReference>
<keyword evidence="5" id="KW-0560">Oxidoreductase</keyword>
<dbReference type="PRINTS" id="PR00420">
    <property type="entry name" value="RNGMNOXGNASE"/>
</dbReference>
<keyword evidence="11" id="KW-1185">Reference proteome</keyword>
<feature type="domain" description="Phenol hydroxylase-like C-terminal dimerisation" evidence="9">
    <location>
        <begin position="429"/>
        <end position="646"/>
    </location>
</feature>
<evidence type="ECO:0000256" key="7">
    <source>
        <dbReference type="SAM" id="Phobius"/>
    </source>
</evidence>
<dbReference type="InterPro" id="IPR002938">
    <property type="entry name" value="FAD-bd"/>
</dbReference>
<evidence type="ECO:0000313" key="11">
    <source>
        <dbReference type="Proteomes" id="UP000756346"/>
    </source>
</evidence>
<dbReference type="RefSeq" id="XP_046015562.1">
    <property type="nucleotide sequence ID" value="XM_046161804.1"/>
</dbReference>
<dbReference type="InterPro" id="IPR012941">
    <property type="entry name" value="Phe_hydrox_C_dim_dom"/>
</dbReference>
<feature type="domain" description="FAD-binding" evidence="8">
    <location>
        <begin position="17"/>
        <end position="375"/>
    </location>
</feature>
<keyword evidence="7" id="KW-0812">Transmembrane</keyword>
<proteinExistence type="inferred from homology"/>
<comment type="caution">
    <text evidence="10">The sequence shown here is derived from an EMBL/GenBank/DDBJ whole genome shotgun (WGS) entry which is preliminary data.</text>
</comment>
<feature type="compositionally biased region" description="Low complexity" evidence="6">
    <location>
        <begin position="394"/>
        <end position="407"/>
    </location>
</feature>
<organism evidence="10 11">
    <name type="scientific">Microdochium trichocladiopsis</name>
    <dbReference type="NCBI Taxonomy" id="1682393"/>
    <lineage>
        <taxon>Eukaryota</taxon>
        <taxon>Fungi</taxon>
        <taxon>Dikarya</taxon>
        <taxon>Ascomycota</taxon>
        <taxon>Pezizomycotina</taxon>
        <taxon>Sordariomycetes</taxon>
        <taxon>Xylariomycetidae</taxon>
        <taxon>Xylariales</taxon>
        <taxon>Microdochiaceae</taxon>
        <taxon>Microdochium</taxon>
    </lineage>
</organism>
<dbReference type="InterPro" id="IPR038220">
    <property type="entry name" value="PHOX_C_sf"/>
</dbReference>
<dbReference type="CDD" id="cd02979">
    <property type="entry name" value="PHOX_C"/>
    <property type="match status" value="1"/>
</dbReference>
<evidence type="ECO:0000256" key="6">
    <source>
        <dbReference type="SAM" id="MobiDB-lite"/>
    </source>
</evidence>
<dbReference type="Gene3D" id="3.50.50.60">
    <property type="entry name" value="FAD/NAD(P)-binding domain"/>
    <property type="match status" value="1"/>
</dbReference>
<comment type="similarity">
    <text evidence="2">Belongs to the PheA/TfdB FAD monooxygenase family.</text>
</comment>